<dbReference type="RefSeq" id="XP_005759501.1">
    <property type="nucleotide sequence ID" value="XM_005759444.1"/>
</dbReference>
<reference evidence="3" key="1">
    <citation type="journal article" date="2013" name="Nature">
        <title>Pan genome of the phytoplankton Emiliania underpins its global distribution.</title>
        <authorList>
            <person name="Read B.A."/>
            <person name="Kegel J."/>
            <person name="Klute M.J."/>
            <person name="Kuo A."/>
            <person name="Lefebvre S.C."/>
            <person name="Maumus F."/>
            <person name="Mayer C."/>
            <person name="Miller J."/>
            <person name="Monier A."/>
            <person name="Salamov A."/>
            <person name="Young J."/>
            <person name="Aguilar M."/>
            <person name="Claverie J.M."/>
            <person name="Frickenhaus S."/>
            <person name="Gonzalez K."/>
            <person name="Herman E.K."/>
            <person name="Lin Y.C."/>
            <person name="Napier J."/>
            <person name="Ogata H."/>
            <person name="Sarno A.F."/>
            <person name="Shmutz J."/>
            <person name="Schroeder D."/>
            <person name="de Vargas C."/>
            <person name="Verret F."/>
            <person name="von Dassow P."/>
            <person name="Valentin K."/>
            <person name="Van de Peer Y."/>
            <person name="Wheeler G."/>
            <person name="Dacks J.B."/>
            <person name="Delwiche C.F."/>
            <person name="Dyhrman S.T."/>
            <person name="Glockner G."/>
            <person name="John U."/>
            <person name="Richards T."/>
            <person name="Worden A.Z."/>
            <person name="Zhang X."/>
            <person name="Grigoriev I.V."/>
            <person name="Allen A.E."/>
            <person name="Bidle K."/>
            <person name="Borodovsky M."/>
            <person name="Bowler C."/>
            <person name="Brownlee C."/>
            <person name="Cock J.M."/>
            <person name="Elias M."/>
            <person name="Gladyshev V.N."/>
            <person name="Groth M."/>
            <person name="Guda C."/>
            <person name="Hadaegh A."/>
            <person name="Iglesias-Rodriguez M.D."/>
            <person name="Jenkins J."/>
            <person name="Jones B.M."/>
            <person name="Lawson T."/>
            <person name="Leese F."/>
            <person name="Lindquist E."/>
            <person name="Lobanov A."/>
            <person name="Lomsadze A."/>
            <person name="Malik S.B."/>
            <person name="Marsh M.E."/>
            <person name="Mackinder L."/>
            <person name="Mock T."/>
            <person name="Mueller-Roeber B."/>
            <person name="Pagarete A."/>
            <person name="Parker M."/>
            <person name="Probert I."/>
            <person name="Quesneville H."/>
            <person name="Raines C."/>
            <person name="Rensing S.A."/>
            <person name="Riano-Pachon D.M."/>
            <person name="Richier S."/>
            <person name="Rokitta S."/>
            <person name="Shiraiwa Y."/>
            <person name="Soanes D.M."/>
            <person name="van der Giezen M."/>
            <person name="Wahlund T.M."/>
            <person name="Williams B."/>
            <person name="Wilson W."/>
            <person name="Wolfe G."/>
            <person name="Wurch L.L."/>
        </authorList>
    </citation>
    <scope>NUCLEOTIDE SEQUENCE</scope>
</reference>
<accession>A0A0D3I737</accession>
<dbReference type="KEGG" id="ehx:EMIHUDRAFT_198338"/>
<reference evidence="2" key="2">
    <citation type="submission" date="2024-10" db="UniProtKB">
        <authorList>
            <consortium name="EnsemblProtists"/>
        </authorList>
    </citation>
    <scope>IDENTIFICATION</scope>
</reference>
<evidence type="ECO:0000313" key="3">
    <source>
        <dbReference type="Proteomes" id="UP000013827"/>
    </source>
</evidence>
<dbReference type="HOGENOM" id="CLU_047485_0_0_1"/>
<dbReference type="EnsemblProtists" id="EOD07072">
    <property type="protein sequence ID" value="EOD07072"/>
    <property type="gene ID" value="EMIHUDRAFT_198338"/>
</dbReference>
<proteinExistence type="predicted"/>
<feature type="compositionally biased region" description="Basic and acidic residues" evidence="1">
    <location>
        <begin position="302"/>
        <end position="323"/>
    </location>
</feature>
<evidence type="ECO:0008006" key="4">
    <source>
        <dbReference type="Google" id="ProtNLM"/>
    </source>
</evidence>
<name>A0A0D3I737_EMIH1</name>
<sequence length="323" mass="35049">MLKPQPSVKLIRSNTGAGYKCVRYAPIKGSERCYVVYVDRAGAKTCLGRFATPEEAAYCYATSPEGLKDAAKIAKAEAPEMTSAEATATATEEELELHTNGSGFVGVFQTPPAFRLPWVVKVRRGHKVVSLGYFASSGTRFLGVHAMPAGRRLPFRASYSRDGLEISLGYFATAEEAALCRARELAAQADAPPAADDELTATCPICIEPIEADSAPMLEEHASVEAERAARAEATARSDEQQAAFVYHSGVPRPVDLARCGYRPLFSQRRGGHMARGEAHPRAARPVRPDPPGDNYDVVEAAQRRLDARRRLDADAAKKQKKE</sequence>
<feature type="region of interest" description="Disordered" evidence="1">
    <location>
        <begin position="271"/>
        <end position="323"/>
    </location>
</feature>
<evidence type="ECO:0000256" key="1">
    <source>
        <dbReference type="SAM" id="MobiDB-lite"/>
    </source>
</evidence>
<organism evidence="2 3">
    <name type="scientific">Emiliania huxleyi (strain CCMP1516)</name>
    <dbReference type="NCBI Taxonomy" id="280463"/>
    <lineage>
        <taxon>Eukaryota</taxon>
        <taxon>Haptista</taxon>
        <taxon>Haptophyta</taxon>
        <taxon>Prymnesiophyceae</taxon>
        <taxon>Isochrysidales</taxon>
        <taxon>Noelaerhabdaceae</taxon>
        <taxon>Emiliania</taxon>
    </lineage>
</organism>
<dbReference type="PaxDb" id="2903-EOD07072"/>
<keyword evidence="3" id="KW-1185">Reference proteome</keyword>
<dbReference type="Proteomes" id="UP000013827">
    <property type="component" value="Unassembled WGS sequence"/>
</dbReference>
<dbReference type="AlphaFoldDB" id="A0A0D3I737"/>
<evidence type="ECO:0000313" key="2">
    <source>
        <dbReference type="EnsemblProtists" id="EOD07072"/>
    </source>
</evidence>
<protein>
    <recommendedName>
        <fullName evidence="4">AP2/ERF domain-containing protein</fullName>
    </recommendedName>
</protein>
<dbReference type="GeneID" id="17253226"/>